<evidence type="ECO:0000313" key="11">
    <source>
        <dbReference type="Proteomes" id="UP000014760"/>
    </source>
</evidence>
<dbReference type="GO" id="GO:0042981">
    <property type="term" value="P:regulation of apoptotic process"/>
    <property type="evidence" value="ECO:0007669"/>
    <property type="project" value="InterPro"/>
</dbReference>
<dbReference type="SUPFAM" id="SSF52540">
    <property type="entry name" value="P-loop containing nucleoside triphosphate hydrolases"/>
    <property type="match status" value="1"/>
</dbReference>
<keyword evidence="11" id="KW-1185">Reference proteome</keyword>
<keyword evidence="3" id="KW-0399">Innate immunity</keyword>
<dbReference type="EMBL" id="KB302005">
    <property type="protein sequence ID" value="ELU04885.1"/>
    <property type="molecule type" value="Genomic_DNA"/>
</dbReference>
<dbReference type="GO" id="GO:0005524">
    <property type="term" value="F:ATP binding"/>
    <property type="evidence" value="ECO:0007669"/>
    <property type="project" value="UniProtKB-KW"/>
</dbReference>
<dbReference type="HOGENOM" id="CLU_009460_2_1_1"/>
<evidence type="ECO:0000313" key="9">
    <source>
        <dbReference type="EMBL" id="ELU04885.1"/>
    </source>
</evidence>
<keyword evidence="6" id="KW-0391">Immunity</keyword>
<dbReference type="Gene3D" id="3.80.10.10">
    <property type="entry name" value="Ribonuclease Inhibitor"/>
    <property type="match status" value="1"/>
</dbReference>
<dbReference type="InterPro" id="IPR032675">
    <property type="entry name" value="LRR_dom_sf"/>
</dbReference>
<evidence type="ECO:0000256" key="4">
    <source>
        <dbReference type="ARBA" id="ARBA00022741"/>
    </source>
</evidence>
<dbReference type="InterPro" id="IPR001315">
    <property type="entry name" value="CARD"/>
</dbReference>
<evidence type="ECO:0000256" key="3">
    <source>
        <dbReference type="ARBA" id="ARBA00022588"/>
    </source>
</evidence>
<keyword evidence="5" id="KW-0067">ATP-binding</keyword>
<dbReference type="CDD" id="cd01671">
    <property type="entry name" value="CARD"/>
    <property type="match status" value="1"/>
</dbReference>
<protein>
    <recommendedName>
        <fullName evidence="12">CARD domain-containing protein</fullName>
    </recommendedName>
</protein>
<dbReference type="SMART" id="SM00114">
    <property type="entry name" value="CARD"/>
    <property type="match status" value="1"/>
</dbReference>
<dbReference type="Pfam" id="PF00619">
    <property type="entry name" value="CARD"/>
    <property type="match status" value="1"/>
</dbReference>
<evidence type="ECO:0000313" key="10">
    <source>
        <dbReference type="EnsemblMetazoa" id="CapteP203065"/>
    </source>
</evidence>
<reference evidence="9 11" key="2">
    <citation type="journal article" date="2013" name="Nature">
        <title>Insights into bilaterian evolution from three spiralian genomes.</title>
        <authorList>
            <person name="Simakov O."/>
            <person name="Marletaz F."/>
            <person name="Cho S.J."/>
            <person name="Edsinger-Gonzales E."/>
            <person name="Havlak P."/>
            <person name="Hellsten U."/>
            <person name="Kuo D.H."/>
            <person name="Larsson T."/>
            <person name="Lv J."/>
            <person name="Arendt D."/>
            <person name="Savage R."/>
            <person name="Osoegawa K."/>
            <person name="de Jong P."/>
            <person name="Grimwood J."/>
            <person name="Chapman J.A."/>
            <person name="Shapiro H."/>
            <person name="Aerts A."/>
            <person name="Otillar R.P."/>
            <person name="Terry A.Y."/>
            <person name="Boore J.L."/>
            <person name="Grigoriev I.V."/>
            <person name="Lindberg D.R."/>
            <person name="Seaver E.C."/>
            <person name="Weisblat D.A."/>
            <person name="Putnam N.H."/>
            <person name="Rokhsar D.S."/>
        </authorList>
    </citation>
    <scope>NUCLEOTIDE SEQUENCE</scope>
    <source>
        <strain evidence="9 11">I ESC-2004</strain>
    </source>
</reference>
<dbReference type="Pfam" id="PF05729">
    <property type="entry name" value="NACHT"/>
    <property type="match status" value="1"/>
</dbReference>
<evidence type="ECO:0000259" key="8">
    <source>
        <dbReference type="PROSITE" id="PS50837"/>
    </source>
</evidence>
<feature type="domain" description="CARD" evidence="7">
    <location>
        <begin position="1"/>
        <end position="95"/>
    </location>
</feature>
<evidence type="ECO:0000256" key="2">
    <source>
        <dbReference type="ARBA" id="ARBA00022490"/>
    </source>
</evidence>
<dbReference type="Gene3D" id="3.40.50.300">
    <property type="entry name" value="P-loop containing nucleotide triphosphate hydrolases"/>
    <property type="match status" value="1"/>
</dbReference>
<dbReference type="PANTHER" id="PTHR46844:SF1">
    <property type="entry name" value="SLR5058 PROTEIN"/>
    <property type="match status" value="1"/>
</dbReference>
<evidence type="ECO:0008006" key="12">
    <source>
        <dbReference type="Google" id="ProtNLM"/>
    </source>
</evidence>
<dbReference type="InterPro" id="IPR011029">
    <property type="entry name" value="DEATH-like_dom_sf"/>
</dbReference>
<dbReference type="PROSITE" id="PS50837">
    <property type="entry name" value="NACHT"/>
    <property type="match status" value="1"/>
</dbReference>
<dbReference type="Proteomes" id="UP000014760">
    <property type="component" value="Unassembled WGS sequence"/>
</dbReference>
<organism evidence="9">
    <name type="scientific">Capitella teleta</name>
    <name type="common">Polychaete worm</name>
    <dbReference type="NCBI Taxonomy" id="283909"/>
    <lineage>
        <taxon>Eukaryota</taxon>
        <taxon>Metazoa</taxon>
        <taxon>Spiralia</taxon>
        <taxon>Lophotrochozoa</taxon>
        <taxon>Annelida</taxon>
        <taxon>Polychaeta</taxon>
        <taxon>Sedentaria</taxon>
        <taxon>Scolecida</taxon>
        <taxon>Capitellidae</taxon>
        <taxon>Capitella</taxon>
    </lineage>
</organism>
<evidence type="ECO:0000256" key="1">
    <source>
        <dbReference type="ARBA" id="ARBA00004496"/>
    </source>
</evidence>
<comment type="subcellular location">
    <subcellularLocation>
        <location evidence="1">Cytoplasm</location>
    </subcellularLocation>
</comment>
<dbReference type="Gene3D" id="1.10.533.10">
    <property type="entry name" value="Death Domain, Fas"/>
    <property type="match status" value="1"/>
</dbReference>
<proteinExistence type="predicted"/>
<evidence type="ECO:0000259" key="7">
    <source>
        <dbReference type="PROSITE" id="PS50209"/>
    </source>
</evidence>
<dbReference type="PANTHER" id="PTHR46844">
    <property type="entry name" value="SLR5058 PROTEIN"/>
    <property type="match status" value="1"/>
</dbReference>
<dbReference type="EnsemblMetazoa" id="CapteT203065">
    <property type="protein sequence ID" value="CapteP203065"/>
    <property type="gene ID" value="CapteG203065"/>
</dbReference>
<evidence type="ECO:0000256" key="5">
    <source>
        <dbReference type="ARBA" id="ARBA00022840"/>
    </source>
</evidence>
<keyword evidence="4" id="KW-0547">Nucleotide-binding</keyword>
<dbReference type="STRING" id="283909.R7UF85"/>
<dbReference type="InterPro" id="IPR027417">
    <property type="entry name" value="P-loop_NTPase"/>
</dbReference>
<dbReference type="GO" id="GO:0045087">
    <property type="term" value="P:innate immune response"/>
    <property type="evidence" value="ECO:0007669"/>
    <property type="project" value="UniProtKB-KW"/>
</dbReference>
<evidence type="ECO:0000256" key="6">
    <source>
        <dbReference type="ARBA" id="ARBA00022859"/>
    </source>
</evidence>
<dbReference type="EMBL" id="AMQN01023791">
    <property type="status" value="NOT_ANNOTATED_CDS"/>
    <property type="molecule type" value="Genomic_DNA"/>
</dbReference>
<dbReference type="InterPro" id="IPR007111">
    <property type="entry name" value="NACHT_NTPase"/>
</dbReference>
<gene>
    <name evidence="9" type="ORF">CAPTEDRAFT_203065</name>
</gene>
<dbReference type="AlphaFoldDB" id="R7UF85"/>
<keyword evidence="2" id="KW-0963">Cytoplasm</keyword>
<dbReference type="GO" id="GO:0005737">
    <property type="term" value="C:cytoplasm"/>
    <property type="evidence" value="ECO:0007669"/>
    <property type="project" value="UniProtKB-SubCell"/>
</dbReference>
<dbReference type="SUPFAM" id="SSF52047">
    <property type="entry name" value="RNI-like"/>
    <property type="match status" value="1"/>
</dbReference>
<dbReference type="OrthoDB" id="6089000at2759"/>
<dbReference type="SUPFAM" id="SSF47986">
    <property type="entry name" value="DEATH domain"/>
    <property type="match status" value="1"/>
</dbReference>
<sequence length="925" mass="107571">MEARHRECLKSNRDFLCSEISLSAVLLANLSESGVITDEHLHKFQNIKKNDTTKVAVLYFLSEVLPKRGPEAFNLFLMALCESEQRHVAERLNKCLSDDCSEEAGTFERLQHELRTHYNDKLQFVYTMPWLPTEGFSLKETFVQRRLRLTSGDRKGTEVKMDEILASVGERRNKRILVEGDPAQGKSTLCQALAFAWSQPDEASENIKSFDLVKTQLEERLKSLLPIDCGIPLRQLEELLQIKNVLLIIDAFDEASTENEMLHQLVEGKRLKHKPLLVTSRPNFLENKQRHFESRFTVEGYNYREQLEHVKRYAEHKNIASAPFESMLEEESIIELRKAGERMDLTEAEVEESLLRPLYQIAFEAHKKNETVVREKDSKKVKNSQRICEVGYLTNEVIISRLQPEVRFQFTHKTFVEFLTAKHITEMDREERLNWMRHLRYENCHIRIGRLGIEDRFNVEQNEPILGFIFGLLEEESAELTEMALLVIKETRFSSEHHPLSIYSSCDASHQLLRLLAELNNVVPPELADVICKRRPPLINFHRNCSVSCMKGMLKLCNLRFQPPIRLNVHLSDSRDEEEKMSFVQKWIKYESIECSKIWIQPFDDTELRDNVSGLRIGQADSFQQVGIDCIGIEGNLREKFSFGAHLSELELILFERSHSFLLEAALHKPLTSLQLIDCSKLDDRCISLIHQLLRNQRNLQRVQLMSSSLWQRHFGRFLADFAQMENLQSLEITLKNSTDEEMRSLEAILKRNKLSKLTIDSDENSGRLYSVLNEGFNSMSSLRELHLQCVDFIHLPNLRHLDLINFSLDSTLNDNWIAVLSDALRSWRNLQQLRIDFDEDDSVAECSLRELFEAIAGCHRLQILHFNRLEMADSVVPSVCRMIESLKELRKFTSENQRNESLTEEGFKQLEPIIKRNGLITFVR</sequence>
<accession>R7UF85</accession>
<dbReference type="PROSITE" id="PS50209">
    <property type="entry name" value="CARD"/>
    <property type="match status" value="1"/>
</dbReference>
<reference evidence="10" key="3">
    <citation type="submission" date="2015-06" db="UniProtKB">
        <authorList>
            <consortium name="EnsemblMetazoa"/>
        </authorList>
    </citation>
    <scope>IDENTIFICATION</scope>
</reference>
<name>R7UF85_CAPTE</name>
<feature type="domain" description="NACHT" evidence="8">
    <location>
        <begin position="174"/>
        <end position="283"/>
    </location>
</feature>
<reference evidence="11" key="1">
    <citation type="submission" date="2012-12" db="EMBL/GenBank/DDBJ databases">
        <authorList>
            <person name="Hellsten U."/>
            <person name="Grimwood J."/>
            <person name="Chapman J.A."/>
            <person name="Shapiro H."/>
            <person name="Aerts A."/>
            <person name="Otillar R.P."/>
            <person name="Terry A.Y."/>
            <person name="Boore J.L."/>
            <person name="Simakov O."/>
            <person name="Marletaz F."/>
            <person name="Cho S.-J."/>
            <person name="Edsinger-Gonzales E."/>
            <person name="Havlak P."/>
            <person name="Kuo D.-H."/>
            <person name="Larsson T."/>
            <person name="Lv J."/>
            <person name="Arendt D."/>
            <person name="Savage R."/>
            <person name="Osoegawa K."/>
            <person name="de Jong P."/>
            <person name="Lindberg D.R."/>
            <person name="Seaver E.C."/>
            <person name="Weisblat D.A."/>
            <person name="Putnam N.H."/>
            <person name="Grigoriev I.V."/>
            <person name="Rokhsar D.S."/>
        </authorList>
    </citation>
    <scope>NUCLEOTIDE SEQUENCE</scope>
    <source>
        <strain evidence="11">I ESC-2004</strain>
    </source>
</reference>